<dbReference type="PANTHER" id="PTHR34415:SF1">
    <property type="entry name" value="INTEGRASE CATALYTIC DOMAIN-CONTAINING PROTEIN"/>
    <property type="match status" value="1"/>
</dbReference>
<protein>
    <recommendedName>
        <fullName evidence="1">DUF7869 domain-containing protein</fullName>
    </recommendedName>
</protein>
<dbReference type="EMBL" id="JAVRBK010000002">
    <property type="protein sequence ID" value="KAK5648038.1"/>
    <property type="molecule type" value="Genomic_DNA"/>
</dbReference>
<dbReference type="Pfam" id="PF25273">
    <property type="entry name" value="DUF7869"/>
    <property type="match status" value="1"/>
</dbReference>
<dbReference type="PANTHER" id="PTHR34415">
    <property type="entry name" value="INTEGRASE CATALYTIC DOMAIN-CONTAINING PROTEIN"/>
    <property type="match status" value="1"/>
</dbReference>
<gene>
    <name evidence="2" type="ORF">RI129_002930</name>
</gene>
<evidence type="ECO:0000313" key="2">
    <source>
        <dbReference type="EMBL" id="KAK5648038.1"/>
    </source>
</evidence>
<proteinExistence type="predicted"/>
<comment type="caution">
    <text evidence="2">The sequence shown here is derived from an EMBL/GenBank/DDBJ whole genome shotgun (WGS) entry which is preliminary data.</text>
</comment>
<dbReference type="InterPro" id="IPR057191">
    <property type="entry name" value="DUF7869"/>
</dbReference>
<accession>A0AAN7ZUD1</accession>
<name>A0AAN7ZUD1_9COLE</name>
<reference evidence="2 3" key="1">
    <citation type="journal article" date="2024" name="Insects">
        <title>An Improved Chromosome-Level Genome Assembly of the Firefly Pyrocoelia pectoralis.</title>
        <authorList>
            <person name="Fu X."/>
            <person name="Meyer-Rochow V.B."/>
            <person name="Ballantyne L."/>
            <person name="Zhu X."/>
        </authorList>
    </citation>
    <scope>NUCLEOTIDE SEQUENCE [LARGE SCALE GENOMIC DNA]</scope>
    <source>
        <strain evidence="2">XCY_ONT2</strain>
    </source>
</reference>
<organism evidence="2 3">
    <name type="scientific">Pyrocoelia pectoralis</name>
    <dbReference type="NCBI Taxonomy" id="417401"/>
    <lineage>
        <taxon>Eukaryota</taxon>
        <taxon>Metazoa</taxon>
        <taxon>Ecdysozoa</taxon>
        <taxon>Arthropoda</taxon>
        <taxon>Hexapoda</taxon>
        <taxon>Insecta</taxon>
        <taxon>Pterygota</taxon>
        <taxon>Neoptera</taxon>
        <taxon>Endopterygota</taxon>
        <taxon>Coleoptera</taxon>
        <taxon>Polyphaga</taxon>
        <taxon>Elateriformia</taxon>
        <taxon>Elateroidea</taxon>
        <taxon>Lampyridae</taxon>
        <taxon>Lampyrinae</taxon>
        <taxon>Pyrocoelia</taxon>
    </lineage>
</organism>
<evidence type="ECO:0000259" key="1">
    <source>
        <dbReference type="Pfam" id="PF25273"/>
    </source>
</evidence>
<feature type="domain" description="DUF7869" evidence="1">
    <location>
        <begin position="126"/>
        <end position="286"/>
    </location>
</feature>
<keyword evidence="3" id="KW-1185">Reference proteome</keyword>
<dbReference type="AlphaFoldDB" id="A0AAN7ZUD1"/>
<sequence>MYLADTDPKYKVSYPYFHKIFSCHFNLGFGTPATDTCSYCERTKNKIKFATNVDVKRGYQRDLTIHKFRGKQFYLLMKDNPENTLNLCFDLQQVHNLPKLPIQEAYYSLQLAFYAFCIVNVTTNVPTFYTWNETQSGRGSNEIGSAVFHFLKTAPIEGNIKKIRVFCDGCGGQNKNSHVLHMFMYWLYHHSPQSVDGIQLIFPVRGHSYLPADRIFGRIEKELRRHERIIFPEDYVKFYSKVGSVREAGKDWDVYNLKSLLNTFKKFQGISDKKRICIIKNKTSNNKKEIVAENCLLVRRWERIKLNNFVNGSVVYY</sequence>
<evidence type="ECO:0000313" key="3">
    <source>
        <dbReference type="Proteomes" id="UP001329430"/>
    </source>
</evidence>
<dbReference type="Proteomes" id="UP001329430">
    <property type="component" value="Chromosome 2"/>
</dbReference>